<dbReference type="SUPFAM" id="SSF55874">
    <property type="entry name" value="ATPase domain of HSP90 chaperone/DNA topoisomerase II/histidine kinase"/>
    <property type="match status" value="1"/>
</dbReference>
<keyword evidence="8 9" id="KW-0472">Membrane</keyword>
<evidence type="ECO:0000313" key="12">
    <source>
        <dbReference type="EMBL" id="MBW4543770.1"/>
    </source>
</evidence>
<accession>A0A951PH86</accession>
<evidence type="ECO:0000256" key="7">
    <source>
        <dbReference type="ARBA" id="ARBA00023012"/>
    </source>
</evidence>
<evidence type="ECO:0000259" key="11">
    <source>
        <dbReference type="PROSITE" id="PS50885"/>
    </source>
</evidence>
<dbReference type="InterPro" id="IPR003660">
    <property type="entry name" value="HAMP_dom"/>
</dbReference>
<dbReference type="InterPro" id="IPR004358">
    <property type="entry name" value="Sig_transdc_His_kin-like_C"/>
</dbReference>
<dbReference type="Pfam" id="PF00672">
    <property type="entry name" value="HAMP"/>
    <property type="match status" value="1"/>
</dbReference>
<keyword evidence="4" id="KW-0597">Phosphoprotein</keyword>
<dbReference type="CDD" id="cd16922">
    <property type="entry name" value="HATPase_EvgS-ArcB-TorS-like"/>
    <property type="match status" value="1"/>
</dbReference>
<dbReference type="GO" id="GO:0016020">
    <property type="term" value="C:membrane"/>
    <property type="evidence" value="ECO:0007669"/>
    <property type="project" value="UniProtKB-SubCell"/>
</dbReference>
<dbReference type="InterPro" id="IPR003661">
    <property type="entry name" value="HisK_dim/P_dom"/>
</dbReference>
<proteinExistence type="predicted"/>
<evidence type="ECO:0000256" key="9">
    <source>
        <dbReference type="SAM" id="Phobius"/>
    </source>
</evidence>
<dbReference type="InterPro" id="IPR003594">
    <property type="entry name" value="HATPase_dom"/>
</dbReference>
<protein>
    <recommendedName>
        <fullName evidence="3">histidine kinase</fullName>
        <ecNumber evidence="3">2.7.13.3</ecNumber>
    </recommendedName>
</protein>
<evidence type="ECO:0000256" key="4">
    <source>
        <dbReference type="ARBA" id="ARBA00022553"/>
    </source>
</evidence>
<dbReference type="GO" id="GO:0000155">
    <property type="term" value="F:phosphorelay sensor kinase activity"/>
    <property type="evidence" value="ECO:0007669"/>
    <property type="project" value="InterPro"/>
</dbReference>
<evidence type="ECO:0000256" key="5">
    <source>
        <dbReference type="ARBA" id="ARBA00022679"/>
    </source>
</evidence>
<gene>
    <name evidence="12" type="ORF">KME25_04880</name>
</gene>
<keyword evidence="5" id="KW-0808">Transferase</keyword>
<dbReference type="FunFam" id="1.10.287.130:FF:000001">
    <property type="entry name" value="Two-component sensor histidine kinase"/>
    <property type="match status" value="1"/>
</dbReference>
<reference evidence="12" key="1">
    <citation type="submission" date="2021-05" db="EMBL/GenBank/DDBJ databases">
        <authorList>
            <person name="Pietrasiak N."/>
            <person name="Ward R."/>
            <person name="Stajich J.E."/>
            <person name="Kurbessoian T."/>
        </authorList>
    </citation>
    <scope>NUCLEOTIDE SEQUENCE</scope>
    <source>
        <strain evidence="12">CPER-KK1</strain>
    </source>
</reference>
<dbReference type="SUPFAM" id="SSF158472">
    <property type="entry name" value="HAMP domain-like"/>
    <property type="match status" value="1"/>
</dbReference>
<evidence type="ECO:0000259" key="10">
    <source>
        <dbReference type="PROSITE" id="PS50109"/>
    </source>
</evidence>
<dbReference type="Proteomes" id="UP000753908">
    <property type="component" value="Unassembled WGS sequence"/>
</dbReference>
<evidence type="ECO:0000256" key="8">
    <source>
        <dbReference type="ARBA" id="ARBA00023136"/>
    </source>
</evidence>
<dbReference type="InterPro" id="IPR036890">
    <property type="entry name" value="HATPase_C_sf"/>
</dbReference>
<keyword evidence="7" id="KW-0902">Two-component regulatory system</keyword>
<dbReference type="CDD" id="cd06225">
    <property type="entry name" value="HAMP"/>
    <property type="match status" value="1"/>
</dbReference>
<dbReference type="EC" id="2.7.13.3" evidence="3"/>
<dbReference type="InterPro" id="IPR036097">
    <property type="entry name" value="HisK_dim/P_sf"/>
</dbReference>
<evidence type="ECO:0000313" key="13">
    <source>
        <dbReference type="Proteomes" id="UP000753908"/>
    </source>
</evidence>
<sequence length="378" mass="42225">MSKTGLRKTKSLPLVSRLFLSHLLVMMVAVSSLVIIGKLSSPRFFVLHLQQLEGRGVTLRYARTNLIKGFETAWNRSTFWAVIAGGTAAGGLSYWVSKRIVQPLTQIEQITQRFAAGHLDERLPPSEIPEINQLTTSFNRMAVSLEDVEHRRRELVSDLTHELRTPLTVLRGYLEELADARIEPTPGVYQQLAKETRRLERLINDLQELSKAEAGYLPIHLQAVNLRPLLESLVQKFSDQLLEDGPLLRLECPDQLPSVLADPDRVEQVLVNLIGNALTYTKTGSITVRAWTEAEGATSRLPQLWIAVTDTGIGIAAQDLPHVFERFWRAEKSRNQHTGGTGIGLAISQRLVELQGGQLEVESQLGIGSTFRFYLPLA</sequence>
<keyword evidence="9" id="KW-1133">Transmembrane helix</keyword>
<dbReference type="Gene3D" id="3.30.565.10">
    <property type="entry name" value="Histidine kinase-like ATPase, C-terminal domain"/>
    <property type="match status" value="1"/>
</dbReference>
<organism evidence="12 13">
    <name type="scientific">Symplocastrum torsivum CPER-KK1</name>
    <dbReference type="NCBI Taxonomy" id="450513"/>
    <lineage>
        <taxon>Bacteria</taxon>
        <taxon>Bacillati</taxon>
        <taxon>Cyanobacteriota</taxon>
        <taxon>Cyanophyceae</taxon>
        <taxon>Oscillatoriophycideae</taxon>
        <taxon>Oscillatoriales</taxon>
        <taxon>Microcoleaceae</taxon>
        <taxon>Symplocastrum</taxon>
    </lineage>
</organism>
<dbReference type="PRINTS" id="PR00344">
    <property type="entry name" value="BCTRLSENSOR"/>
</dbReference>
<keyword evidence="9" id="KW-0812">Transmembrane</keyword>
<dbReference type="EMBL" id="JAHHIF010000005">
    <property type="protein sequence ID" value="MBW4543770.1"/>
    <property type="molecule type" value="Genomic_DNA"/>
</dbReference>
<dbReference type="SMART" id="SM00388">
    <property type="entry name" value="HisKA"/>
    <property type="match status" value="1"/>
</dbReference>
<evidence type="ECO:0000256" key="6">
    <source>
        <dbReference type="ARBA" id="ARBA00022777"/>
    </source>
</evidence>
<reference evidence="12" key="2">
    <citation type="journal article" date="2022" name="Microbiol. Resour. Announc.">
        <title>Metagenome Sequencing to Explore Phylogenomics of Terrestrial Cyanobacteria.</title>
        <authorList>
            <person name="Ward R.D."/>
            <person name="Stajich J.E."/>
            <person name="Johansen J.R."/>
            <person name="Huntemann M."/>
            <person name="Clum A."/>
            <person name="Foster B."/>
            <person name="Foster B."/>
            <person name="Roux S."/>
            <person name="Palaniappan K."/>
            <person name="Varghese N."/>
            <person name="Mukherjee S."/>
            <person name="Reddy T.B.K."/>
            <person name="Daum C."/>
            <person name="Copeland A."/>
            <person name="Chen I.A."/>
            <person name="Ivanova N.N."/>
            <person name="Kyrpides N.C."/>
            <person name="Shapiro N."/>
            <person name="Eloe-Fadrosh E.A."/>
            <person name="Pietrasiak N."/>
        </authorList>
    </citation>
    <scope>NUCLEOTIDE SEQUENCE</scope>
    <source>
        <strain evidence="12">CPER-KK1</strain>
    </source>
</reference>
<name>A0A951PH86_9CYAN</name>
<dbReference type="InterPro" id="IPR050736">
    <property type="entry name" value="Sensor_HK_Regulatory"/>
</dbReference>
<dbReference type="Pfam" id="PF02518">
    <property type="entry name" value="HATPase_c"/>
    <property type="match status" value="1"/>
</dbReference>
<dbReference type="SUPFAM" id="SSF47384">
    <property type="entry name" value="Homodimeric domain of signal transducing histidine kinase"/>
    <property type="match status" value="1"/>
</dbReference>
<dbReference type="Gene3D" id="1.10.287.130">
    <property type="match status" value="1"/>
</dbReference>
<dbReference type="SMART" id="SM00387">
    <property type="entry name" value="HATPase_c"/>
    <property type="match status" value="1"/>
</dbReference>
<dbReference type="Gene3D" id="6.10.340.10">
    <property type="match status" value="1"/>
</dbReference>
<feature type="domain" description="Histidine kinase" evidence="10">
    <location>
        <begin position="158"/>
        <end position="378"/>
    </location>
</feature>
<comment type="caution">
    <text evidence="12">The sequence shown here is derived from an EMBL/GenBank/DDBJ whole genome shotgun (WGS) entry which is preliminary data.</text>
</comment>
<dbReference type="Pfam" id="PF00512">
    <property type="entry name" value="HisKA"/>
    <property type="match status" value="1"/>
</dbReference>
<dbReference type="PROSITE" id="PS50885">
    <property type="entry name" value="HAMP"/>
    <property type="match status" value="1"/>
</dbReference>
<dbReference type="PROSITE" id="PS50109">
    <property type="entry name" value="HIS_KIN"/>
    <property type="match status" value="1"/>
</dbReference>
<keyword evidence="6 12" id="KW-0418">Kinase</keyword>
<evidence type="ECO:0000256" key="2">
    <source>
        <dbReference type="ARBA" id="ARBA00004370"/>
    </source>
</evidence>
<evidence type="ECO:0000256" key="3">
    <source>
        <dbReference type="ARBA" id="ARBA00012438"/>
    </source>
</evidence>
<dbReference type="FunFam" id="3.30.565.10:FF:000006">
    <property type="entry name" value="Sensor histidine kinase WalK"/>
    <property type="match status" value="1"/>
</dbReference>
<dbReference type="PANTHER" id="PTHR43711">
    <property type="entry name" value="TWO-COMPONENT HISTIDINE KINASE"/>
    <property type="match status" value="1"/>
</dbReference>
<feature type="domain" description="HAMP" evidence="11">
    <location>
        <begin position="98"/>
        <end position="150"/>
    </location>
</feature>
<dbReference type="PANTHER" id="PTHR43711:SF1">
    <property type="entry name" value="HISTIDINE KINASE 1"/>
    <property type="match status" value="1"/>
</dbReference>
<dbReference type="SMART" id="SM00304">
    <property type="entry name" value="HAMP"/>
    <property type="match status" value="1"/>
</dbReference>
<dbReference type="InterPro" id="IPR005467">
    <property type="entry name" value="His_kinase_dom"/>
</dbReference>
<evidence type="ECO:0000256" key="1">
    <source>
        <dbReference type="ARBA" id="ARBA00000085"/>
    </source>
</evidence>
<comment type="subcellular location">
    <subcellularLocation>
        <location evidence="2">Membrane</location>
    </subcellularLocation>
</comment>
<feature type="transmembrane region" description="Helical" evidence="9">
    <location>
        <begin position="12"/>
        <end position="36"/>
    </location>
</feature>
<dbReference type="CDD" id="cd00082">
    <property type="entry name" value="HisKA"/>
    <property type="match status" value="1"/>
</dbReference>
<dbReference type="AlphaFoldDB" id="A0A951PH86"/>
<comment type="catalytic activity">
    <reaction evidence="1">
        <text>ATP + protein L-histidine = ADP + protein N-phospho-L-histidine.</text>
        <dbReference type="EC" id="2.7.13.3"/>
    </reaction>
</comment>